<evidence type="ECO:0000313" key="2">
    <source>
        <dbReference type="WBParaSite" id="nRc.2.0.1.t22108-RA"/>
    </source>
</evidence>
<keyword evidence="1" id="KW-1185">Reference proteome</keyword>
<name>A0A915J8M7_ROMCU</name>
<protein>
    <submittedName>
        <fullName evidence="2">Uncharacterized protein</fullName>
    </submittedName>
</protein>
<proteinExistence type="predicted"/>
<dbReference type="WBParaSite" id="nRc.2.0.1.t22108-RA">
    <property type="protein sequence ID" value="nRc.2.0.1.t22108-RA"/>
    <property type="gene ID" value="nRc.2.0.1.g22108"/>
</dbReference>
<organism evidence="1 2">
    <name type="scientific">Romanomermis culicivorax</name>
    <name type="common">Nematode worm</name>
    <dbReference type="NCBI Taxonomy" id="13658"/>
    <lineage>
        <taxon>Eukaryota</taxon>
        <taxon>Metazoa</taxon>
        <taxon>Ecdysozoa</taxon>
        <taxon>Nematoda</taxon>
        <taxon>Enoplea</taxon>
        <taxon>Dorylaimia</taxon>
        <taxon>Mermithida</taxon>
        <taxon>Mermithoidea</taxon>
        <taxon>Mermithidae</taxon>
        <taxon>Romanomermis</taxon>
    </lineage>
</organism>
<dbReference type="Proteomes" id="UP000887565">
    <property type="component" value="Unplaced"/>
</dbReference>
<dbReference type="AlphaFoldDB" id="A0A915J8M7"/>
<reference evidence="2" key="1">
    <citation type="submission" date="2022-11" db="UniProtKB">
        <authorList>
            <consortium name="WormBaseParasite"/>
        </authorList>
    </citation>
    <scope>IDENTIFICATION</scope>
</reference>
<accession>A0A915J8M7</accession>
<evidence type="ECO:0000313" key="1">
    <source>
        <dbReference type="Proteomes" id="UP000887565"/>
    </source>
</evidence>
<sequence>MASAALVVQMWTAIVTWTPMQPKKLMRTISCKVRVVSLGNYGANCKFVKAGGMALSTGGVVITNFGWEGAVAVVVDIGVLIACIGRTVVEETDVEAMVGNDVIVLVVVAVFRMVGLTSISGARGNGTLNSGCGGGFVNASRQCGLI</sequence>